<evidence type="ECO:0000256" key="1">
    <source>
        <dbReference type="SAM" id="Phobius"/>
    </source>
</evidence>
<protein>
    <submittedName>
        <fullName evidence="2">Uncharacterized protein</fullName>
    </submittedName>
</protein>
<gene>
    <name evidence="2" type="ORF">BJ968_002107</name>
</gene>
<organism evidence="2 3">
    <name type="scientific">Kineococcus aurantiacus</name>
    <dbReference type="NCBI Taxonomy" id="37633"/>
    <lineage>
        <taxon>Bacteria</taxon>
        <taxon>Bacillati</taxon>
        <taxon>Actinomycetota</taxon>
        <taxon>Actinomycetes</taxon>
        <taxon>Kineosporiales</taxon>
        <taxon>Kineosporiaceae</taxon>
        <taxon>Kineococcus</taxon>
    </lineage>
</organism>
<sequence>MPENETVLEPAGAGVWAALVLAALTLGPVLLVARTPVPEPV</sequence>
<dbReference type="EMBL" id="JACCBB010000001">
    <property type="protein sequence ID" value="NYD22567.1"/>
    <property type="molecule type" value="Genomic_DNA"/>
</dbReference>
<dbReference type="Proteomes" id="UP000521922">
    <property type="component" value="Unassembled WGS sequence"/>
</dbReference>
<keyword evidence="3" id="KW-1185">Reference proteome</keyword>
<dbReference type="AlphaFoldDB" id="A0A7Y9J0T8"/>
<accession>A0A7Y9J0T8</accession>
<keyword evidence="1" id="KW-1133">Transmembrane helix</keyword>
<name>A0A7Y9J0T8_9ACTN</name>
<proteinExistence type="predicted"/>
<keyword evidence="1" id="KW-0472">Membrane</keyword>
<reference evidence="2 3" key="1">
    <citation type="submission" date="2020-07" db="EMBL/GenBank/DDBJ databases">
        <title>Sequencing the genomes of 1000 actinobacteria strains.</title>
        <authorList>
            <person name="Klenk H.-P."/>
        </authorList>
    </citation>
    <scope>NUCLEOTIDE SEQUENCE [LARGE SCALE GENOMIC DNA]</scope>
    <source>
        <strain evidence="2 3">DSM 7487</strain>
    </source>
</reference>
<feature type="transmembrane region" description="Helical" evidence="1">
    <location>
        <begin position="12"/>
        <end position="33"/>
    </location>
</feature>
<evidence type="ECO:0000313" key="3">
    <source>
        <dbReference type="Proteomes" id="UP000521922"/>
    </source>
</evidence>
<keyword evidence="1" id="KW-0812">Transmembrane</keyword>
<comment type="caution">
    <text evidence="2">The sequence shown here is derived from an EMBL/GenBank/DDBJ whole genome shotgun (WGS) entry which is preliminary data.</text>
</comment>
<evidence type="ECO:0000313" key="2">
    <source>
        <dbReference type="EMBL" id="NYD22567.1"/>
    </source>
</evidence>
<dbReference type="RefSeq" id="WP_281372702.1">
    <property type="nucleotide sequence ID" value="NZ_BAAAGN010000012.1"/>
</dbReference>